<organism evidence="2 3">
    <name type="scientific">Albidovulum sediminicola</name>
    <dbReference type="NCBI Taxonomy" id="2984331"/>
    <lineage>
        <taxon>Bacteria</taxon>
        <taxon>Pseudomonadati</taxon>
        <taxon>Pseudomonadota</taxon>
        <taxon>Alphaproteobacteria</taxon>
        <taxon>Rhodobacterales</taxon>
        <taxon>Paracoccaceae</taxon>
        <taxon>Albidovulum</taxon>
    </lineage>
</organism>
<dbReference type="Proteomes" id="UP001652503">
    <property type="component" value="Unassembled WGS sequence"/>
</dbReference>
<dbReference type="InterPro" id="IPR029016">
    <property type="entry name" value="GAF-like_dom_sf"/>
</dbReference>
<dbReference type="SUPFAM" id="SSF50475">
    <property type="entry name" value="FMN-binding split barrel"/>
    <property type="match status" value="1"/>
</dbReference>
<sequence>MPELCVDGLRRALEGVMASVLATCGPDGVPNVSMISQVHYVDPGRVALSYQFFNKTRRNVMATRTASVLVTDPETLRHYRLELAYEETQSSGPLFEGMKAKLAGIASHHGVADVFRLLGADIYRVRSIEPLPGPALPPTSEGPSLLAATRRACARLDIANDLEELFDAATSALETEFGIRWSMVLMTGGDEDTLYTVASRGYPTSGVGAEVALGEGVIGVAAREIAPIRIGHMTREYRYGAAISDLARRSGVVFEPPRLIPFPGLAAPRSQIALPITECGALAGVLFAEADEINSFGYEEEDALALMAGHLGARMALLRQEAQEIEVEAAPVPKPADTQIVVRYFPVDQSVFLGADYLIKGVAGAILWRLLREHAATGRTEFTTRELRLDTTLRLPTHSENLDARLILLRKRLDERGARLRIEKAGRGRFRLVTTCGVRLDEQGGAEAAI</sequence>
<protein>
    <submittedName>
        <fullName evidence="2">GAF domain-containing protein</fullName>
    </submittedName>
</protein>
<dbReference type="Gene3D" id="3.30.450.40">
    <property type="match status" value="1"/>
</dbReference>
<dbReference type="PANTHER" id="PTHR40660">
    <property type="entry name" value="5'-PHOSPHATE OXIDASE PUTATIVE DOMAIN-CONTAINING PROTEIN-RELATED"/>
    <property type="match status" value="1"/>
</dbReference>
<evidence type="ECO:0000313" key="2">
    <source>
        <dbReference type="EMBL" id="MCV2866640.1"/>
    </source>
</evidence>
<keyword evidence="3" id="KW-1185">Reference proteome</keyword>
<dbReference type="Pfam" id="PF13185">
    <property type="entry name" value="GAF_2"/>
    <property type="match status" value="1"/>
</dbReference>
<evidence type="ECO:0000313" key="3">
    <source>
        <dbReference type="Proteomes" id="UP001652503"/>
    </source>
</evidence>
<dbReference type="PANTHER" id="PTHR40660:SF1">
    <property type="entry name" value="5'-PHOSPHATE OXIDASE PUTATIVE DOMAIN-CONTAINING PROTEIN-RELATED"/>
    <property type="match status" value="1"/>
</dbReference>
<gene>
    <name evidence="2" type="ORF">OE647_18180</name>
</gene>
<dbReference type="InterPro" id="IPR003018">
    <property type="entry name" value="GAF"/>
</dbReference>
<evidence type="ECO:0000259" key="1">
    <source>
        <dbReference type="Pfam" id="PF13185"/>
    </source>
</evidence>
<comment type="caution">
    <text evidence="2">The sequence shown here is derived from an EMBL/GenBank/DDBJ whole genome shotgun (WGS) entry which is preliminary data.</text>
</comment>
<dbReference type="InterPro" id="IPR012349">
    <property type="entry name" value="Split_barrel_FMN-bd"/>
</dbReference>
<proteinExistence type="predicted"/>
<reference evidence="2 3" key="1">
    <citation type="submission" date="2022-10" db="EMBL/GenBank/DDBJ databases">
        <title>Defluviimonas sp. nov., isolated from ocean surface water.</title>
        <authorList>
            <person name="He W."/>
            <person name="Wang L."/>
            <person name="Zhang D.-F."/>
        </authorList>
    </citation>
    <scope>NUCLEOTIDE SEQUENCE [LARGE SCALE GENOMIC DNA]</scope>
    <source>
        <strain evidence="2 3">WL0075</strain>
    </source>
</reference>
<dbReference type="EMBL" id="JAOWLA010000023">
    <property type="protein sequence ID" value="MCV2866640.1"/>
    <property type="molecule type" value="Genomic_DNA"/>
</dbReference>
<dbReference type="SUPFAM" id="SSF55781">
    <property type="entry name" value="GAF domain-like"/>
    <property type="match status" value="1"/>
</dbReference>
<dbReference type="RefSeq" id="WP_263723176.1">
    <property type="nucleotide sequence ID" value="NZ_JAOWLA010000023.1"/>
</dbReference>
<dbReference type="Gene3D" id="2.30.110.10">
    <property type="entry name" value="Electron Transport, Fmn-binding Protein, Chain A"/>
    <property type="match status" value="1"/>
</dbReference>
<accession>A0ABT2Z667</accession>
<feature type="domain" description="GAF" evidence="1">
    <location>
        <begin position="160"/>
        <end position="313"/>
    </location>
</feature>
<name>A0ABT2Z667_9RHOB</name>